<evidence type="ECO:0000313" key="3">
    <source>
        <dbReference type="Proteomes" id="UP000032221"/>
    </source>
</evidence>
<evidence type="ECO:0000313" key="2">
    <source>
        <dbReference type="EMBL" id="KIU14133.1"/>
    </source>
</evidence>
<keyword evidence="1" id="KW-0472">Membrane</keyword>
<organism evidence="2 3">
    <name type="scientific">Mycolicibacterium llatzerense</name>
    <dbReference type="NCBI Taxonomy" id="280871"/>
    <lineage>
        <taxon>Bacteria</taxon>
        <taxon>Bacillati</taxon>
        <taxon>Actinomycetota</taxon>
        <taxon>Actinomycetes</taxon>
        <taxon>Mycobacteriales</taxon>
        <taxon>Mycobacteriaceae</taxon>
        <taxon>Mycolicibacterium</taxon>
    </lineage>
</organism>
<protein>
    <submittedName>
        <fullName evidence="2">Cobalt transporter</fullName>
    </submittedName>
</protein>
<evidence type="ECO:0000256" key="1">
    <source>
        <dbReference type="SAM" id="Phobius"/>
    </source>
</evidence>
<dbReference type="PATRIC" id="fig|280871.6.peg.5439"/>
<name>A0A0D1IXU1_9MYCO</name>
<dbReference type="STRING" id="280871.TL10_26230"/>
<proteinExistence type="predicted"/>
<dbReference type="EMBL" id="JXST01000052">
    <property type="protein sequence ID" value="KIU14133.1"/>
    <property type="molecule type" value="Genomic_DNA"/>
</dbReference>
<dbReference type="InterPro" id="IPR012667">
    <property type="entry name" value="CbtB_put"/>
</dbReference>
<reference evidence="2 3" key="1">
    <citation type="submission" date="2015-01" db="EMBL/GenBank/DDBJ databases">
        <title>Genome sequence of Mycobacterium llatzerense and Mycobacterium immunogenum recovered from brain abscess.</title>
        <authorList>
            <person name="Greninger A.L."/>
            <person name="Langelier C."/>
            <person name="Cunningham G."/>
            <person name="Chiu C.Y."/>
            <person name="Miller S."/>
        </authorList>
    </citation>
    <scope>NUCLEOTIDE SEQUENCE [LARGE SCALE GENOMIC DNA]</scope>
    <source>
        <strain evidence="2 3">CLUC14</strain>
    </source>
</reference>
<accession>A0A0D1IXU1</accession>
<dbReference type="Pfam" id="PF09489">
    <property type="entry name" value="CbtB"/>
    <property type="match status" value="1"/>
</dbReference>
<dbReference type="Proteomes" id="UP000032221">
    <property type="component" value="Unassembled WGS sequence"/>
</dbReference>
<keyword evidence="3" id="KW-1185">Reference proteome</keyword>
<gene>
    <name evidence="2" type="ORF">TL10_26230</name>
</gene>
<keyword evidence="1" id="KW-0812">Transmembrane</keyword>
<dbReference type="AlphaFoldDB" id="A0A0D1IXU1"/>
<sequence>MVSKPHVSAEAHRTLSATRVAVLLGVTIFLAVLAYYLVGVDEGMMSMFGKTVVVHEWVHDSRHFLGFPCH</sequence>
<keyword evidence="1" id="KW-1133">Transmembrane helix</keyword>
<feature type="transmembrane region" description="Helical" evidence="1">
    <location>
        <begin position="20"/>
        <end position="38"/>
    </location>
</feature>
<comment type="caution">
    <text evidence="2">The sequence shown here is derived from an EMBL/GenBank/DDBJ whole genome shotgun (WGS) entry which is preliminary data.</text>
</comment>